<name>A0ABD0ZC44_CARAN</name>
<feature type="domain" description="Reverse transcriptase" evidence="1">
    <location>
        <begin position="493"/>
        <end position="771"/>
    </location>
</feature>
<dbReference type="Proteomes" id="UP001558713">
    <property type="component" value="Unassembled WGS sequence"/>
</dbReference>
<dbReference type="AlphaFoldDB" id="A0ABD0ZC44"/>
<dbReference type="SUPFAM" id="SSF56219">
    <property type="entry name" value="DNase I-like"/>
    <property type="match status" value="1"/>
</dbReference>
<dbReference type="InterPro" id="IPR005135">
    <property type="entry name" value="Endo/exonuclease/phosphatase"/>
</dbReference>
<accession>A0ABD0ZC44</accession>
<dbReference type="InterPro" id="IPR026960">
    <property type="entry name" value="RVT-Znf"/>
</dbReference>
<dbReference type="PANTHER" id="PTHR33116:SF76">
    <property type="entry name" value="DUF4283 DOMAIN-CONTAINING PROTEIN"/>
    <property type="match status" value="1"/>
</dbReference>
<dbReference type="EMBL" id="JBANAX010000828">
    <property type="protein sequence ID" value="KAL1192260.1"/>
    <property type="molecule type" value="Genomic_DNA"/>
</dbReference>
<dbReference type="InterPro" id="IPR043502">
    <property type="entry name" value="DNA/RNA_pol_sf"/>
</dbReference>
<dbReference type="Pfam" id="PF13966">
    <property type="entry name" value="zf-RVT"/>
    <property type="match status" value="1"/>
</dbReference>
<evidence type="ECO:0000313" key="3">
    <source>
        <dbReference type="Proteomes" id="UP001558713"/>
    </source>
</evidence>
<gene>
    <name evidence="2" type="ORF">V5N11_028133</name>
</gene>
<dbReference type="PANTHER" id="PTHR33116">
    <property type="entry name" value="REVERSE TRANSCRIPTASE ZINC-BINDING DOMAIN-CONTAINING PROTEIN-RELATED-RELATED"/>
    <property type="match status" value="1"/>
</dbReference>
<sequence length="1253" mass="141645">MKIFCWNMRGLNGQTRQSTLSQWIASNRPSIGGLLETHVQQKNASLILNNTFPGWRMESNYSPSAPNGRIWVVWDPTLSVVIYLKSDQLILCGVFDPATNISFTVAFIYARNCLVERRELWSTIQELSQSAPLRDSPWLLIGDFNQILSVEDHFSLAPPDFSLQGMQEFQACLESANLSDLVTRGALFTWSNCSPENPIIRKLDRAVINESWLQSFPLSSAIFDPPGTSDHSPCLVNLSNVVQRRKTPFRFFTFLIALPEYQRLLQEAWGDSDSSVSALASLIIKLKSAKACCRALNHKRFSNIQLRCKEAFLRLEEIQLQLLVSPSQDLFREERLAREAWDVFAKAEEVFFRQKSRIRWLGEGDANTAYFHKAVEIHNAKNAIRYVRNDDGDIISNMAHVKELIISYYYSLLGTQNSEVSPYTVNFLKRLHPFRCSEALASVLTRIPSADEIREAMFALPKGKAHGPDGFTAEFFTSSWPLVGPALVEPVREFFVTAGSLKGINTTAISLLPKYTGADKLTEFRPISCCNTTYKVISRILGARLKLFLSQAVQGNQVGFVKGRLLCENVLLASELVADFHKPGPTTRGCMQIDLTKAYDSIDWNFLLNLLHAFEMPEIFIKWIKECISSATFSISLNGELVGYFPGKKGLRQGDPISSSLFVLAMDVLSKSLDKSVNLDLVQPHPLCEDPLITHLSFADDVLIFFDGSASSLGGIIQVLDRFYLASGLRLNLRKSALFLDGNNFHLTKELAEVFGLSHGALPVRYLGLPLAPHKLRPQDYRPFIDKVLARISGWSTRYLSYAGRLQLIQSVIMSTINFWTSVFLLPNKCLEELERICSAFLWNGAPNSARGAKVAWSTVCSPKSEGGLGLRRLVDWNKVFGLKLIWILFTKSGSLWVSWVSKKLIRGRVFWDIDFRSSGSWIWRRLAKLRQLARPFLVAQVRSGLSTFFWHDNWCNLGPLIHIVGELGPQVCGIPSNALVAQVVINGRWSLPRGRHPLVILIKSCIPPNPPLLQAHLPDLVMWKAGESTQHAGFSSARTWRCLHPPSQVVPWASSVWFKQKIPKHSFIFWVVVHGRLPTRDRLLSWGMQVPSSCILCAIGTECMDHLFFQCEYAKEVWEFFFATTSFAPPLDFTNALLWSKAPSPNDKLSVICKLIFYASVYEIWKQRNARLFGSSPPKSATQSIKEIQTIIRCKLAGLDCEATSLRQRATHRRQEVQPSYLHYWFEFFQRNLVPQAQHQQTQPLPPLISSL</sequence>
<dbReference type="CDD" id="cd01650">
    <property type="entry name" value="RT_nLTR_like"/>
    <property type="match status" value="1"/>
</dbReference>
<comment type="caution">
    <text evidence="2">The sequence shown here is derived from an EMBL/GenBank/DDBJ whole genome shotgun (WGS) entry which is preliminary data.</text>
</comment>
<keyword evidence="3" id="KW-1185">Reference proteome</keyword>
<dbReference type="Pfam" id="PF03372">
    <property type="entry name" value="Exo_endo_phos"/>
    <property type="match status" value="1"/>
</dbReference>
<organism evidence="2 3">
    <name type="scientific">Cardamine amara subsp. amara</name>
    <dbReference type="NCBI Taxonomy" id="228776"/>
    <lineage>
        <taxon>Eukaryota</taxon>
        <taxon>Viridiplantae</taxon>
        <taxon>Streptophyta</taxon>
        <taxon>Embryophyta</taxon>
        <taxon>Tracheophyta</taxon>
        <taxon>Spermatophyta</taxon>
        <taxon>Magnoliopsida</taxon>
        <taxon>eudicotyledons</taxon>
        <taxon>Gunneridae</taxon>
        <taxon>Pentapetalae</taxon>
        <taxon>rosids</taxon>
        <taxon>malvids</taxon>
        <taxon>Brassicales</taxon>
        <taxon>Brassicaceae</taxon>
        <taxon>Cardamineae</taxon>
        <taxon>Cardamine</taxon>
    </lineage>
</organism>
<dbReference type="Gene3D" id="3.60.10.10">
    <property type="entry name" value="Endonuclease/exonuclease/phosphatase"/>
    <property type="match status" value="1"/>
</dbReference>
<dbReference type="Pfam" id="PF00078">
    <property type="entry name" value="RVT_1"/>
    <property type="match status" value="1"/>
</dbReference>
<dbReference type="InterPro" id="IPR000477">
    <property type="entry name" value="RT_dom"/>
</dbReference>
<evidence type="ECO:0000313" key="2">
    <source>
        <dbReference type="EMBL" id="KAL1192260.1"/>
    </source>
</evidence>
<dbReference type="PROSITE" id="PS50878">
    <property type="entry name" value="RT_POL"/>
    <property type="match status" value="1"/>
</dbReference>
<evidence type="ECO:0000259" key="1">
    <source>
        <dbReference type="PROSITE" id="PS50878"/>
    </source>
</evidence>
<reference evidence="2 3" key="1">
    <citation type="submission" date="2024-04" db="EMBL/GenBank/DDBJ databases">
        <title>Genome assembly C_amara_ONT_v2.</title>
        <authorList>
            <person name="Yant L."/>
            <person name="Moore C."/>
            <person name="Slenker M."/>
        </authorList>
    </citation>
    <scope>NUCLEOTIDE SEQUENCE [LARGE SCALE GENOMIC DNA]</scope>
    <source>
        <tissue evidence="2">Leaf</tissue>
    </source>
</reference>
<dbReference type="InterPro" id="IPR036691">
    <property type="entry name" value="Endo/exonu/phosph_ase_sf"/>
</dbReference>
<proteinExistence type="predicted"/>
<protein>
    <submittedName>
        <fullName evidence="2">Ribonuclease H protein</fullName>
    </submittedName>
</protein>
<dbReference type="SUPFAM" id="SSF56672">
    <property type="entry name" value="DNA/RNA polymerases"/>
    <property type="match status" value="1"/>
</dbReference>